<keyword evidence="3" id="KW-1185">Reference proteome</keyword>
<dbReference type="CDD" id="cd03809">
    <property type="entry name" value="GT4_MtfB-like"/>
    <property type="match status" value="1"/>
</dbReference>
<dbReference type="STRING" id="1300349.I603_1917"/>
<dbReference type="GO" id="GO:0016757">
    <property type="term" value="F:glycosyltransferase activity"/>
    <property type="evidence" value="ECO:0007669"/>
    <property type="project" value="InterPro"/>
</dbReference>
<protein>
    <submittedName>
        <fullName evidence="2">Glycosyl transferase, group 1</fullName>
    </submittedName>
</protein>
<dbReference type="SUPFAM" id="SSF53756">
    <property type="entry name" value="UDP-Glycosyltransferase/glycogen phosphorylase"/>
    <property type="match status" value="1"/>
</dbReference>
<dbReference type="RefSeq" id="WP_068864440.1">
    <property type="nucleotide sequence ID" value="NZ_LZYB01000004.1"/>
</dbReference>
<dbReference type="AlphaFoldDB" id="A0A1A7BDZ3"/>
<accession>A0A1A7BDZ3</accession>
<dbReference type="Gene3D" id="3.40.50.2000">
    <property type="entry name" value="Glycogen Phosphorylase B"/>
    <property type="match status" value="1"/>
</dbReference>
<dbReference type="EMBL" id="LZYB01000004">
    <property type="protein sequence ID" value="OBV10704.1"/>
    <property type="molecule type" value="Genomic_DNA"/>
</dbReference>
<dbReference type="InterPro" id="IPR001296">
    <property type="entry name" value="Glyco_trans_1"/>
</dbReference>
<dbReference type="PANTHER" id="PTHR46401">
    <property type="entry name" value="GLYCOSYLTRANSFERASE WBBK-RELATED"/>
    <property type="match status" value="1"/>
</dbReference>
<reference evidence="2 3" key="1">
    <citation type="submission" date="2016-06" db="EMBL/GenBank/DDBJ databases">
        <title>Genome sequence of Porphyrobacter dokdonensis DSW-74.</title>
        <authorList>
            <person name="Kim J.F."/>
            <person name="Song J.Y."/>
        </authorList>
    </citation>
    <scope>NUCLEOTIDE SEQUENCE [LARGE SCALE GENOMIC DNA]</scope>
    <source>
        <strain evidence="2 3">DSW-74</strain>
    </source>
</reference>
<organism evidence="2 3">
    <name type="scientific">Erythrobacter dokdonensis DSW-74</name>
    <dbReference type="NCBI Taxonomy" id="1300349"/>
    <lineage>
        <taxon>Bacteria</taxon>
        <taxon>Pseudomonadati</taxon>
        <taxon>Pseudomonadota</taxon>
        <taxon>Alphaproteobacteria</taxon>
        <taxon>Sphingomonadales</taxon>
        <taxon>Erythrobacteraceae</taxon>
        <taxon>Erythrobacter/Porphyrobacter group</taxon>
        <taxon>Erythrobacter</taxon>
    </lineage>
</organism>
<sequence>MTVAQPLLLDCTRMVAHRWSRRMPTGIDRVCEAYLAHFGPQAQAVVQLRGRARVLTPSQSQALFAMLDGPRSAFRRRFAGLAAMLGTGARGRTDVTGAIYLNVSHTDFDLDSHRDWLSNTRVRPVYLLHDLIPIEHPHFTTPRKTSRHAGRVRRALDAASGIIANSHTTADAIAAFAMSEGITPPPILGAPLGAPYLPVPAARTTVQRQASFVCISTIEHRKNHMLLLDVWKRLIAKMSEAAPRLALIGRWGVGAEAVRSRYLADPQLQRFVSIHSDCSDSELAGHLRSASALLAPSRAEGFGLPVVEALTLGVPVIASDLPAFREVGGSIPTFLDPSAPEAWLERIREFASNGPERQRQLAALRSYRAPRWRDHFGLVEDWLASLPEGSGASVHVHHRSAGIAMPSALAGAAS</sequence>
<gene>
    <name evidence="2" type="ORF">I603_1917</name>
</gene>
<comment type="caution">
    <text evidence="2">The sequence shown here is derived from an EMBL/GenBank/DDBJ whole genome shotgun (WGS) entry which is preliminary data.</text>
</comment>
<feature type="domain" description="Glycosyl transferase family 1" evidence="1">
    <location>
        <begin position="209"/>
        <end position="359"/>
    </location>
</feature>
<proteinExistence type="predicted"/>
<keyword evidence="2" id="KW-0808">Transferase</keyword>
<evidence type="ECO:0000313" key="3">
    <source>
        <dbReference type="Proteomes" id="UP000092484"/>
    </source>
</evidence>
<dbReference type="Pfam" id="PF00534">
    <property type="entry name" value="Glycos_transf_1"/>
    <property type="match status" value="1"/>
</dbReference>
<dbReference type="PANTHER" id="PTHR46401:SF9">
    <property type="entry name" value="MANNOSYLTRANSFERASE A"/>
    <property type="match status" value="1"/>
</dbReference>
<evidence type="ECO:0000259" key="1">
    <source>
        <dbReference type="Pfam" id="PF00534"/>
    </source>
</evidence>
<name>A0A1A7BDZ3_9SPHN</name>
<evidence type="ECO:0000313" key="2">
    <source>
        <dbReference type="EMBL" id="OBV10704.1"/>
    </source>
</evidence>
<dbReference type="Proteomes" id="UP000092484">
    <property type="component" value="Unassembled WGS sequence"/>
</dbReference>